<keyword evidence="1" id="KW-0732">Signal</keyword>
<evidence type="ECO:0000256" key="1">
    <source>
        <dbReference type="SAM" id="SignalP"/>
    </source>
</evidence>
<dbReference type="OrthoDB" id="2727297at2759"/>
<dbReference type="EMBL" id="ML769821">
    <property type="protein sequence ID" value="KAE9387127.1"/>
    <property type="molecule type" value="Genomic_DNA"/>
</dbReference>
<dbReference type="Proteomes" id="UP000799118">
    <property type="component" value="Unassembled WGS sequence"/>
</dbReference>
<feature type="signal peptide" evidence="1">
    <location>
        <begin position="1"/>
        <end position="25"/>
    </location>
</feature>
<gene>
    <name evidence="2" type="ORF">BT96DRAFT_493127</name>
</gene>
<evidence type="ECO:0000313" key="2">
    <source>
        <dbReference type="EMBL" id="KAE9387127.1"/>
    </source>
</evidence>
<keyword evidence="3" id="KW-1185">Reference proteome</keyword>
<reference evidence="2" key="1">
    <citation type="journal article" date="2019" name="Environ. Microbiol.">
        <title>Fungal ecological strategies reflected in gene transcription - a case study of two litter decomposers.</title>
        <authorList>
            <person name="Barbi F."/>
            <person name="Kohler A."/>
            <person name="Barry K."/>
            <person name="Baskaran P."/>
            <person name="Daum C."/>
            <person name="Fauchery L."/>
            <person name="Ihrmark K."/>
            <person name="Kuo A."/>
            <person name="LaButti K."/>
            <person name="Lipzen A."/>
            <person name="Morin E."/>
            <person name="Grigoriev I.V."/>
            <person name="Henrissat B."/>
            <person name="Lindahl B."/>
            <person name="Martin F."/>
        </authorList>
    </citation>
    <scope>NUCLEOTIDE SEQUENCE</scope>
    <source>
        <strain evidence="2">JB14</strain>
    </source>
</reference>
<accession>A0A6A4GPH2</accession>
<sequence length="159" mass="17457">MLKRVLLPLTVGLAVFATPSPSARQDETDNWKTALGWNGTYTPPEKVGDNMTDGLNLAQPFGGVYFCQDIEWQGNCGYSVLQCYNCIELRREWSEMISSMSPDPGTDVVIYEGPNCQNIGGAASEAARLSYPGVSDFRTIPPGTWNDNTRSFMVRPAGH</sequence>
<evidence type="ECO:0000313" key="3">
    <source>
        <dbReference type="Proteomes" id="UP000799118"/>
    </source>
</evidence>
<organism evidence="2 3">
    <name type="scientific">Gymnopus androsaceus JB14</name>
    <dbReference type="NCBI Taxonomy" id="1447944"/>
    <lineage>
        <taxon>Eukaryota</taxon>
        <taxon>Fungi</taxon>
        <taxon>Dikarya</taxon>
        <taxon>Basidiomycota</taxon>
        <taxon>Agaricomycotina</taxon>
        <taxon>Agaricomycetes</taxon>
        <taxon>Agaricomycetidae</taxon>
        <taxon>Agaricales</taxon>
        <taxon>Marasmiineae</taxon>
        <taxon>Omphalotaceae</taxon>
        <taxon>Gymnopus</taxon>
    </lineage>
</organism>
<dbReference type="Gene3D" id="2.60.20.10">
    <property type="entry name" value="Crystallins"/>
    <property type="match status" value="1"/>
</dbReference>
<name>A0A6A4GPH2_9AGAR</name>
<protein>
    <submittedName>
        <fullName evidence="2">Uncharacterized protein</fullName>
    </submittedName>
</protein>
<dbReference type="AlphaFoldDB" id="A0A6A4GPH2"/>
<feature type="chain" id="PRO_5025339459" evidence="1">
    <location>
        <begin position="26"/>
        <end position="159"/>
    </location>
</feature>
<proteinExistence type="predicted"/>